<dbReference type="RefSeq" id="WP_381831631.1">
    <property type="nucleotide sequence ID" value="NZ_JBHTCF010000007.1"/>
</dbReference>
<protein>
    <submittedName>
        <fullName evidence="2">Uncharacterized protein</fullName>
    </submittedName>
</protein>
<sequence>MSPSDSARLLPWTSAAGKPCFLSGDGRGYLSRLADNVEAVQLGMAGELMAHIADLLTDRNPTAEQLRFALARANEALRDVHRVAESRGARLPVPDSDLDEDEPDGGGGAVL</sequence>
<gene>
    <name evidence="2" type="ORF">ACFQVC_18900</name>
</gene>
<proteinExistence type="predicted"/>
<evidence type="ECO:0000256" key="1">
    <source>
        <dbReference type="SAM" id="MobiDB-lite"/>
    </source>
</evidence>
<organism evidence="2 3">
    <name type="scientific">Streptomyces monticola</name>
    <dbReference type="NCBI Taxonomy" id="2666263"/>
    <lineage>
        <taxon>Bacteria</taxon>
        <taxon>Bacillati</taxon>
        <taxon>Actinomycetota</taxon>
        <taxon>Actinomycetes</taxon>
        <taxon>Kitasatosporales</taxon>
        <taxon>Streptomycetaceae</taxon>
        <taxon>Streptomyces</taxon>
    </lineage>
</organism>
<dbReference type="EMBL" id="JBHTCF010000007">
    <property type="protein sequence ID" value="MFC7306278.1"/>
    <property type="molecule type" value="Genomic_DNA"/>
</dbReference>
<name>A0ABW2JLD6_9ACTN</name>
<keyword evidence="3" id="KW-1185">Reference proteome</keyword>
<evidence type="ECO:0000313" key="2">
    <source>
        <dbReference type="EMBL" id="MFC7306278.1"/>
    </source>
</evidence>
<comment type="caution">
    <text evidence="2">The sequence shown here is derived from an EMBL/GenBank/DDBJ whole genome shotgun (WGS) entry which is preliminary data.</text>
</comment>
<reference evidence="3" key="1">
    <citation type="journal article" date="2019" name="Int. J. Syst. Evol. Microbiol.">
        <title>The Global Catalogue of Microorganisms (GCM) 10K type strain sequencing project: providing services to taxonomists for standard genome sequencing and annotation.</title>
        <authorList>
            <consortium name="The Broad Institute Genomics Platform"/>
            <consortium name="The Broad Institute Genome Sequencing Center for Infectious Disease"/>
            <person name="Wu L."/>
            <person name="Ma J."/>
        </authorList>
    </citation>
    <scope>NUCLEOTIDE SEQUENCE [LARGE SCALE GENOMIC DNA]</scope>
    <source>
        <strain evidence="3">SYNS20</strain>
    </source>
</reference>
<accession>A0ABW2JLD6</accession>
<evidence type="ECO:0000313" key="3">
    <source>
        <dbReference type="Proteomes" id="UP001596523"/>
    </source>
</evidence>
<feature type="region of interest" description="Disordered" evidence="1">
    <location>
        <begin position="85"/>
        <end position="111"/>
    </location>
</feature>
<dbReference type="Proteomes" id="UP001596523">
    <property type="component" value="Unassembled WGS sequence"/>
</dbReference>